<organism evidence="1 2">
    <name type="scientific">Phytophthora cactorum</name>
    <dbReference type="NCBI Taxonomy" id="29920"/>
    <lineage>
        <taxon>Eukaryota</taxon>
        <taxon>Sar</taxon>
        <taxon>Stramenopiles</taxon>
        <taxon>Oomycota</taxon>
        <taxon>Peronosporomycetes</taxon>
        <taxon>Peronosporales</taxon>
        <taxon>Peronosporaceae</taxon>
        <taxon>Phytophthora</taxon>
    </lineage>
</organism>
<protein>
    <submittedName>
        <fullName evidence="1">Uncharacterized protein</fullName>
    </submittedName>
</protein>
<comment type="caution">
    <text evidence="1">The sequence shown here is derived from an EMBL/GenBank/DDBJ whole genome shotgun (WGS) entry which is preliminary data.</text>
</comment>
<evidence type="ECO:0000313" key="2">
    <source>
        <dbReference type="Proteomes" id="UP000688947"/>
    </source>
</evidence>
<reference evidence="1" key="1">
    <citation type="submission" date="2021-01" db="EMBL/GenBank/DDBJ databases">
        <title>Phytophthora aleatoria, a newly-described species from Pinus radiata is distinct from Phytophthora cactorum isolates based on comparative genomics.</title>
        <authorList>
            <person name="Mcdougal R."/>
            <person name="Panda P."/>
            <person name="Williams N."/>
            <person name="Studholme D.J."/>
        </authorList>
    </citation>
    <scope>NUCLEOTIDE SEQUENCE</scope>
    <source>
        <strain evidence="1">NZFS 3830</strain>
    </source>
</reference>
<dbReference type="OrthoDB" id="116889at2759"/>
<name>A0A8T1TUX0_9STRA</name>
<gene>
    <name evidence="1" type="ORF">JG687_00015459</name>
</gene>
<dbReference type="PANTHER" id="PTHR31569:SF4">
    <property type="entry name" value="SWIM-TYPE DOMAIN-CONTAINING PROTEIN"/>
    <property type="match status" value="1"/>
</dbReference>
<dbReference type="VEuPathDB" id="FungiDB:PC110_g3098"/>
<sequence>MDNWYGNISEWMRYECGKVPHLDNNTNNRLESKWGKTKQISSKANSIDELIFTLMLLQEVAEDEYLREYHKVGSCPHQDENPELVALAMFLSPFTYDLVVEEFKYATGGRVDYAVRIDKIVANLKSRRSGTEHSVNVKVSFLYGFIF</sequence>
<dbReference type="Proteomes" id="UP000688947">
    <property type="component" value="Unassembled WGS sequence"/>
</dbReference>
<proteinExistence type="predicted"/>
<dbReference type="PANTHER" id="PTHR31569">
    <property type="entry name" value="SWIM-TYPE DOMAIN-CONTAINING PROTEIN"/>
    <property type="match status" value="1"/>
</dbReference>
<accession>A0A8T1TUX0</accession>
<dbReference type="AlphaFoldDB" id="A0A8T1TUX0"/>
<dbReference type="EMBL" id="JAENGZ010001379">
    <property type="protein sequence ID" value="KAG6948465.1"/>
    <property type="molecule type" value="Genomic_DNA"/>
</dbReference>
<evidence type="ECO:0000313" key="1">
    <source>
        <dbReference type="EMBL" id="KAG6948465.1"/>
    </source>
</evidence>
<dbReference type="InterPro" id="IPR052579">
    <property type="entry name" value="Zinc_finger_SWIM"/>
</dbReference>